<proteinExistence type="predicted"/>
<dbReference type="RefSeq" id="WP_043401737.1">
    <property type="nucleotide sequence ID" value="NZ_JPMI01000201.1"/>
</dbReference>
<dbReference type="AlphaFoldDB" id="A0A084SQ57"/>
<sequence length="241" mass="26442">MKKLVPLLALAVTACRPATLDRDLKDIPGLTLHALYDGASEETVLLEYDSPAGSSCYRIPAETSLTVNGESFTLDKRGELYDTPSGFFGCEFPRFKGPARPAEEPLTDYVLSDGKSSLRAAFKQLHATRGFRIKVNGVEQTNTLRNGSAVDIEWFPVTDIIDGAQVAFRLDGTPEGEEDTYTIQGLRVDANHIRFVLDVRRLGNYTLRVTAQGQAGVESCEGFTSCQGDFVEEVRIPMAIE</sequence>
<reference evidence="1 2" key="1">
    <citation type="submission" date="2014-07" db="EMBL/GenBank/DDBJ databases">
        <title>Draft Genome Sequence of Gephyronic Acid Producer, Cystobacter violaceus Strain Cb vi76.</title>
        <authorList>
            <person name="Stevens D.C."/>
            <person name="Young J."/>
            <person name="Carmichael R."/>
            <person name="Tan J."/>
            <person name="Taylor R.E."/>
        </authorList>
    </citation>
    <scope>NUCLEOTIDE SEQUENCE [LARGE SCALE GENOMIC DNA]</scope>
    <source>
        <strain evidence="1 2">Cb vi76</strain>
    </source>
</reference>
<organism evidence="1 2">
    <name type="scientific">Archangium violaceum Cb vi76</name>
    <dbReference type="NCBI Taxonomy" id="1406225"/>
    <lineage>
        <taxon>Bacteria</taxon>
        <taxon>Pseudomonadati</taxon>
        <taxon>Myxococcota</taxon>
        <taxon>Myxococcia</taxon>
        <taxon>Myxococcales</taxon>
        <taxon>Cystobacterineae</taxon>
        <taxon>Archangiaceae</taxon>
        <taxon>Archangium</taxon>
    </lineage>
</organism>
<dbReference type="Proteomes" id="UP000028547">
    <property type="component" value="Unassembled WGS sequence"/>
</dbReference>
<name>A0A084SQ57_9BACT</name>
<accession>A0A084SQ57</accession>
<evidence type="ECO:0000313" key="2">
    <source>
        <dbReference type="Proteomes" id="UP000028547"/>
    </source>
</evidence>
<comment type="caution">
    <text evidence="1">The sequence shown here is derived from an EMBL/GenBank/DDBJ whole genome shotgun (WGS) entry which is preliminary data.</text>
</comment>
<gene>
    <name evidence="1" type="ORF">Q664_27390</name>
</gene>
<dbReference type="EMBL" id="JPMI01000201">
    <property type="protein sequence ID" value="KFA90592.1"/>
    <property type="molecule type" value="Genomic_DNA"/>
</dbReference>
<evidence type="ECO:0000313" key="1">
    <source>
        <dbReference type="EMBL" id="KFA90592.1"/>
    </source>
</evidence>
<protein>
    <recommendedName>
        <fullName evidence="3">Lipoprotein</fullName>
    </recommendedName>
</protein>
<dbReference type="PROSITE" id="PS51257">
    <property type="entry name" value="PROKAR_LIPOPROTEIN"/>
    <property type="match status" value="1"/>
</dbReference>
<evidence type="ECO:0008006" key="3">
    <source>
        <dbReference type="Google" id="ProtNLM"/>
    </source>
</evidence>